<gene>
    <name evidence="4" type="ORF">COY52_00605</name>
</gene>
<comment type="caution">
    <text evidence="4">The sequence shown here is derived from an EMBL/GenBank/DDBJ whole genome shotgun (WGS) entry which is preliminary data.</text>
</comment>
<dbReference type="InterPro" id="IPR009015">
    <property type="entry name" value="Fucose_isomerase_N/cen_sf"/>
</dbReference>
<accession>A0A2M7SFB3</accession>
<dbReference type="PANTHER" id="PTHR36120">
    <property type="entry name" value="FUCOSE ISOMERASE"/>
    <property type="match status" value="1"/>
</dbReference>
<organism evidence="4 5">
    <name type="scientific">Candidatus Desantisbacteria bacterium CG_4_10_14_0_8_um_filter_48_22</name>
    <dbReference type="NCBI Taxonomy" id="1974543"/>
    <lineage>
        <taxon>Bacteria</taxon>
        <taxon>Candidatus Desantisiibacteriota</taxon>
    </lineage>
</organism>
<sequence>MMKKACLGVIIGNRGLFPGYLSEQGRKEILGVLKKQGIDTVIIPENQAKYGAIENLKEARRCADLFGRNRGKIDGILIALPNFGDERAAAEAIRLSGLNVPVLVQAYPDELSKMDVKHRRDSLCGKFSVCNNLNQYGIPFSLTKLHTVDPSSKDFGADLDWFAGVCRVVKGMRSARVGAIGARTTPFKTVRFDEKLLEGNGISVETIDLLDIIVRIGKMKETDKGVQAEIRAMRGYCPSSQIPKEAMLKIAKLSAAVKKWIAENELDACSIRCWPELQDYLGVFPCSVMSALTNSLLPTACEVDVMGALAMYALQLASGIPSGIFDWNNNYGDDPDKLVLFHCSNAPKSMLADPCLSYNAIHANVRGDTECSFGTCVGRVKPGPMTYARISDTPGCLSACIGEGEFTDDKLDTFGGVGVAKIKNMQELLRFLCNNGFEHHVAMSKSQVAGVLDEALYNYMGWEVYYHNK</sequence>
<dbReference type="GO" id="GO:0006004">
    <property type="term" value="P:fucose metabolic process"/>
    <property type="evidence" value="ECO:0007669"/>
    <property type="project" value="InterPro"/>
</dbReference>
<keyword evidence="2" id="KW-0119">Carbohydrate metabolism</keyword>
<evidence type="ECO:0000313" key="4">
    <source>
        <dbReference type="EMBL" id="PIZ18222.1"/>
    </source>
</evidence>
<dbReference type="EMBL" id="PFMR01000021">
    <property type="protein sequence ID" value="PIZ18222.1"/>
    <property type="molecule type" value="Genomic_DNA"/>
</dbReference>
<dbReference type="Pfam" id="PF02952">
    <property type="entry name" value="Fucose_iso_C"/>
    <property type="match status" value="1"/>
</dbReference>
<dbReference type="CDD" id="cd00578">
    <property type="entry name" value="L-fuc_L-ara-isomerases"/>
    <property type="match status" value="1"/>
</dbReference>
<dbReference type="Proteomes" id="UP000229307">
    <property type="component" value="Unassembled WGS sequence"/>
</dbReference>
<feature type="domain" description="L-fucose isomerase C-terminal" evidence="3">
    <location>
        <begin position="340"/>
        <end position="466"/>
    </location>
</feature>
<protein>
    <submittedName>
        <fullName evidence="4">Fucose isomerase</fullName>
    </submittedName>
</protein>
<name>A0A2M7SFB3_9BACT</name>
<dbReference type="GO" id="GO:0005737">
    <property type="term" value="C:cytoplasm"/>
    <property type="evidence" value="ECO:0007669"/>
    <property type="project" value="InterPro"/>
</dbReference>
<dbReference type="SUPFAM" id="SSF53743">
    <property type="entry name" value="FucI/AraA N-terminal and middle domains"/>
    <property type="match status" value="1"/>
</dbReference>
<dbReference type="AlphaFoldDB" id="A0A2M7SFB3"/>
<evidence type="ECO:0000313" key="5">
    <source>
        <dbReference type="Proteomes" id="UP000229307"/>
    </source>
</evidence>
<dbReference type="PANTHER" id="PTHR36120:SF1">
    <property type="entry name" value="L-FUCOSE ISOMERASE C-TERMINAL DOMAIN-CONTAINING PROTEIN"/>
    <property type="match status" value="1"/>
</dbReference>
<proteinExistence type="predicted"/>
<reference evidence="5" key="1">
    <citation type="submission" date="2017-09" db="EMBL/GenBank/DDBJ databases">
        <title>Depth-based differentiation of microbial function through sediment-hosted aquifers and enrichment of novel symbionts in the deep terrestrial subsurface.</title>
        <authorList>
            <person name="Probst A.J."/>
            <person name="Ladd B."/>
            <person name="Jarett J.K."/>
            <person name="Geller-Mcgrath D.E."/>
            <person name="Sieber C.M.K."/>
            <person name="Emerson J.B."/>
            <person name="Anantharaman K."/>
            <person name="Thomas B.C."/>
            <person name="Malmstrom R."/>
            <person name="Stieglmeier M."/>
            <person name="Klingl A."/>
            <person name="Woyke T."/>
            <person name="Ryan C.M."/>
            <person name="Banfield J.F."/>
        </authorList>
    </citation>
    <scope>NUCLEOTIDE SEQUENCE [LARGE SCALE GENOMIC DNA]</scope>
</reference>
<evidence type="ECO:0000259" key="3">
    <source>
        <dbReference type="Pfam" id="PF02952"/>
    </source>
</evidence>
<evidence type="ECO:0000256" key="1">
    <source>
        <dbReference type="ARBA" id="ARBA00023235"/>
    </source>
</evidence>
<dbReference type="GO" id="GO:0008736">
    <property type="term" value="F:L-fucose isomerase activity"/>
    <property type="evidence" value="ECO:0007669"/>
    <property type="project" value="InterPro"/>
</dbReference>
<dbReference type="InterPro" id="IPR015888">
    <property type="entry name" value="Fuc_isomerase_C"/>
</dbReference>
<evidence type="ECO:0000256" key="2">
    <source>
        <dbReference type="ARBA" id="ARBA00023277"/>
    </source>
</evidence>
<keyword evidence="1 4" id="KW-0413">Isomerase</keyword>